<evidence type="ECO:0000256" key="12">
    <source>
        <dbReference type="RuleBase" id="RU363034"/>
    </source>
</evidence>
<evidence type="ECO:0000256" key="6">
    <source>
        <dbReference type="ARBA" id="ARBA00022801"/>
    </source>
</evidence>
<evidence type="ECO:0000313" key="15">
    <source>
        <dbReference type="EMBL" id="KYN19046.1"/>
    </source>
</evidence>
<dbReference type="STRING" id="471704.A0A195E1T6"/>
<keyword evidence="9" id="KW-1015">Disulfide bond</keyword>
<dbReference type="PROSITE" id="PS50059">
    <property type="entry name" value="FKBP_PPIASE"/>
    <property type="match status" value="1"/>
</dbReference>
<dbReference type="InterPro" id="IPR001314">
    <property type="entry name" value="Peptidase_S1A"/>
</dbReference>
<dbReference type="GO" id="GO:0006508">
    <property type="term" value="P:proteolysis"/>
    <property type="evidence" value="ECO:0007669"/>
    <property type="project" value="UniProtKB-KW"/>
</dbReference>
<dbReference type="InterPro" id="IPR009003">
    <property type="entry name" value="Peptidase_S1_PA"/>
</dbReference>
<dbReference type="PROSITE" id="PS50240">
    <property type="entry name" value="TRYPSIN_DOM"/>
    <property type="match status" value="1"/>
</dbReference>
<dbReference type="GO" id="GO:0004252">
    <property type="term" value="F:serine-type endopeptidase activity"/>
    <property type="evidence" value="ECO:0007669"/>
    <property type="project" value="InterPro"/>
</dbReference>
<dbReference type="PROSITE" id="PS00134">
    <property type="entry name" value="TRYPSIN_HIS"/>
    <property type="match status" value="1"/>
</dbReference>
<dbReference type="PRINTS" id="PR00722">
    <property type="entry name" value="CHYMOTRYPSIN"/>
</dbReference>
<dbReference type="Gene3D" id="2.40.10.10">
    <property type="entry name" value="Trypsin-like serine proteases"/>
    <property type="match status" value="3"/>
</dbReference>
<keyword evidence="6 12" id="KW-0378">Hydrolase</keyword>
<keyword evidence="16" id="KW-1185">Reference proteome</keyword>
<accession>A0A195E1T6</accession>
<evidence type="ECO:0000259" key="13">
    <source>
        <dbReference type="PROSITE" id="PS50059"/>
    </source>
</evidence>
<feature type="domain" description="PPIase FKBP-type" evidence="13">
    <location>
        <begin position="15"/>
        <end position="112"/>
    </location>
</feature>
<dbReference type="SMART" id="SM00020">
    <property type="entry name" value="Tryp_SPc"/>
    <property type="match status" value="1"/>
</dbReference>
<dbReference type="FunFam" id="2.40.10.10:FF:000036">
    <property type="entry name" value="Trypsin beta"/>
    <property type="match status" value="1"/>
</dbReference>
<evidence type="ECO:0000256" key="5">
    <source>
        <dbReference type="ARBA" id="ARBA00022670"/>
    </source>
</evidence>
<sequence>MNIFVCAGQTYPKTGQTVVVHYTGTLNNGKKFDSSRDRGIPFKFKIGKGEVIKGWDQGVAQMCVGQRAKLTCSPDFAYGSRGHPGIYLNRRFNTISSKNRSLWLSLSLFSEKCILSGWDRINKDRPLSQVAKSACQERHYNVRLTDSHLCTLNRYGIGTCAVTVSMSRVVRLYAMAHSIVSWSLPCAQGEPDVYTDVYFHLNFINNETFAEEPEAIVGGQTARPGEFPHQVSLRYKGNHVCGGSIIASTKILTAAHCVTFTQPPYEDFKVATGSVSITAGELHNVEKIIVHPQYSDKYEDAWKNDIAVIKLASPIQYNQFQKPIPLVKSEPLPGQICSLSGWGRIRTNGPLPSILQKMVQIVVTRDQCQKQNPDVPLTGSHLCMLNRSGIGACQGDSGGPLICGGVQTGVTSWVAPCAKDIFNGEEAECEVQDAPSANHLGKGIEFDLIYGRKLCSPILGYNCQLPDLPTSCIPPTTLDTSLLHIPIYAHLKIHDLKPVRLPEPPSILSSLQLQFSEGTILSKSSREISLTARLSEEDGISALCSAQNSTKITNAKQRIEM</sequence>
<dbReference type="AlphaFoldDB" id="A0A195E1T6"/>
<dbReference type="GO" id="GO:0003755">
    <property type="term" value="F:peptidyl-prolyl cis-trans isomerase activity"/>
    <property type="evidence" value="ECO:0007669"/>
    <property type="project" value="UniProtKB-KW"/>
</dbReference>
<keyword evidence="10 11" id="KW-0413">Isomerase</keyword>
<dbReference type="InterPro" id="IPR046357">
    <property type="entry name" value="PPIase_dom_sf"/>
</dbReference>
<evidence type="ECO:0000256" key="10">
    <source>
        <dbReference type="ARBA" id="ARBA00023235"/>
    </source>
</evidence>
<evidence type="ECO:0000259" key="14">
    <source>
        <dbReference type="PROSITE" id="PS50240"/>
    </source>
</evidence>
<evidence type="ECO:0000256" key="4">
    <source>
        <dbReference type="ARBA" id="ARBA00013194"/>
    </source>
</evidence>
<dbReference type="Pfam" id="PF00254">
    <property type="entry name" value="FKBP_C"/>
    <property type="match status" value="1"/>
</dbReference>
<evidence type="ECO:0000256" key="2">
    <source>
        <dbReference type="ARBA" id="ARBA00004239"/>
    </source>
</evidence>
<dbReference type="PANTHER" id="PTHR24276">
    <property type="entry name" value="POLYSERASE-RELATED"/>
    <property type="match status" value="1"/>
</dbReference>
<comment type="similarity">
    <text evidence="3">Belongs to the peptidase S1 family.</text>
</comment>
<dbReference type="InterPro" id="IPR050430">
    <property type="entry name" value="Peptidase_S1"/>
</dbReference>
<dbReference type="Gene3D" id="3.10.50.40">
    <property type="match status" value="1"/>
</dbReference>
<comment type="subcellular location">
    <subcellularLocation>
        <location evidence="2">Secreted</location>
        <location evidence="2">Extracellular space</location>
    </subcellularLocation>
</comment>
<dbReference type="PROSITE" id="PS00135">
    <property type="entry name" value="TRYPSIN_SER"/>
    <property type="match status" value="1"/>
</dbReference>
<comment type="catalytic activity">
    <reaction evidence="1 11">
        <text>[protein]-peptidylproline (omega=180) = [protein]-peptidylproline (omega=0)</text>
        <dbReference type="Rhea" id="RHEA:16237"/>
        <dbReference type="Rhea" id="RHEA-COMP:10747"/>
        <dbReference type="Rhea" id="RHEA-COMP:10748"/>
        <dbReference type="ChEBI" id="CHEBI:83833"/>
        <dbReference type="ChEBI" id="CHEBI:83834"/>
        <dbReference type="EC" id="5.2.1.8"/>
    </reaction>
</comment>
<keyword evidence="8 11" id="KW-0697">Rotamase</keyword>
<dbReference type="GO" id="GO:0005576">
    <property type="term" value="C:extracellular region"/>
    <property type="evidence" value="ECO:0007669"/>
    <property type="project" value="UniProtKB-SubCell"/>
</dbReference>
<dbReference type="SUPFAM" id="SSF54534">
    <property type="entry name" value="FKBP-like"/>
    <property type="match status" value="1"/>
</dbReference>
<evidence type="ECO:0000256" key="1">
    <source>
        <dbReference type="ARBA" id="ARBA00000971"/>
    </source>
</evidence>
<dbReference type="PANTHER" id="PTHR24276:SF98">
    <property type="entry name" value="FI18310P1-RELATED"/>
    <property type="match status" value="1"/>
</dbReference>
<dbReference type="InterPro" id="IPR043504">
    <property type="entry name" value="Peptidase_S1_PA_chymotrypsin"/>
</dbReference>
<dbReference type="FunFam" id="3.10.50.40:FF:000006">
    <property type="entry name" value="Peptidyl-prolyl cis-trans isomerase"/>
    <property type="match status" value="1"/>
</dbReference>
<evidence type="ECO:0000256" key="11">
    <source>
        <dbReference type="PROSITE-ProRule" id="PRU00277"/>
    </source>
</evidence>
<evidence type="ECO:0000256" key="3">
    <source>
        <dbReference type="ARBA" id="ARBA00007664"/>
    </source>
</evidence>
<dbReference type="FunFam" id="2.40.10.10:FF:000068">
    <property type="entry name" value="transmembrane protease serine 2"/>
    <property type="match status" value="1"/>
</dbReference>
<gene>
    <name evidence="15" type="ORF">ALC57_08719</name>
</gene>
<dbReference type="InterPro" id="IPR018114">
    <property type="entry name" value="TRYPSIN_HIS"/>
</dbReference>
<keyword evidence="7 12" id="KW-0720">Serine protease</keyword>
<proteinExistence type="inferred from homology"/>
<dbReference type="SUPFAM" id="SSF50494">
    <property type="entry name" value="Trypsin-like serine proteases"/>
    <property type="match status" value="2"/>
</dbReference>
<dbReference type="InterPro" id="IPR001254">
    <property type="entry name" value="Trypsin_dom"/>
</dbReference>
<protein>
    <recommendedName>
        <fullName evidence="4 11">peptidylprolyl isomerase</fullName>
        <ecNumber evidence="4 11">5.2.1.8</ecNumber>
    </recommendedName>
</protein>
<dbReference type="InterPro" id="IPR001179">
    <property type="entry name" value="PPIase_FKBP_dom"/>
</dbReference>
<evidence type="ECO:0000313" key="16">
    <source>
        <dbReference type="Proteomes" id="UP000078492"/>
    </source>
</evidence>
<keyword evidence="5 12" id="KW-0645">Protease</keyword>
<evidence type="ECO:0000256" key="8">
    <source>
        <dbReference type="ARBA" id="ARBA00023110"/>
    </source>
</evidence>
<dbReference type="EC" id="5.2.1.8" evidence="4 11"/>
<evidence type="ECO:0000256" key="7">
    <source>
        <dbReference type="ARBA" id="ARBA00022825"/>
    </source>
</evidence>
<dbReference type="Proteomes" id="UP000078492">
    <property type="component" value="Unassembled WGS sequence"/>
</dbReference>
<reference evidence="15 16" key="1">
    <citation type="submission" date="2015-09" db="EMBL/GenBank/DDBJ databases">
        <title>Trachymyrmex cornetzi WGS genome.</title>
        <authorList>
            <person name="Nygaard S."/>
            <person name="Hu H."/>
            <person name="Boomsma J."/>
            <person name="Zhang G."/>
        </authorList>
    </citation>
    <scope>NUCLEOTIDE SEQUENCE [LARGE SCALE GENOMIC DNA]</scope>
    <source>
        <strain evidence="15">Tcor2-1</strain>
        <tissue evidence="15">Whole body</tissue>
    </source>
</reference>
<dbReference type="EMBL" id="KQ979814">
    <property type="protein sequence ID" value="KYN19046.1"/>
    <property type="molecule type" value="Genomic_DNA"/>
</dbReference>
<dbReference type="Pfam" id="PF00089">
    <property type="entry name" value="Trypsin"/>
    <property type="match status" value="1"/>
</dbReference>
<feature type="domain" description="Peptidase S1" evidence="14">
    <location>
        <begin position="216"/>
        <end position="452"/>
    </location>
</feature>
<dbReference type="CDD" id="cd00190">
    <property type="entry name" value="Tryp_SPc"/>
    <property type="match status" value="1"/>
</dbReference>
<dbReference type="InterPro" id="IPR033116">
    <property type="entry name" value="TRYPSIN_SER"/>
</dbReference>
<evidence type="ECO:0000256" key="9">
    <source>
        <dbReference type="ARBA" id="ARBA00023157"/>
    </source>
</evidence>
<organism evidence="15 16">
    <name type="scientific">Trachymyrmex cornetzi</name>
    <dbReference type="NCBI Taxonomy" id="471704"/>
    <lineage>
        <taxon>Eukaryota</taxon>
        <taxon>Metazoa</taxon>
        <taxon>Ecdysozoa</taxon>
        <taxon>Arthropoda</taxon>
        <taxon>Hexapoda</taxon>
        <taxon>Insecta</taxon>
        <taxon>Pterygota</taxon>
        <taxon>Neoptera</taxon>
        <taxon>Endopterygota</taxon>
        <taxon>Hymenoptera</taxon>
        <taxon>Apocrita</taxon>
        <taxon>Aculeata</taxon>
        <taxon>Formicoidea</taxon>
        <taxon>Formicidae</taxon>
        <taxon>Myrmicinae</taxon>
        <taxon>Trachymyrmex</taxon>
    </lineage>
</organism>
<name>A0A195E1T6_9HYME</name>